<evidence type="ECO:0000256" key="6">
    <source>
        <dbReference type="ARBA" id="ARBA00022801"/>
    </source>
</evidence>
<dbReference type="InterPro" id="IPR001314">
    <property type="entry name" value="Peptidase_S1A"/>
</dbReference>
<evidence type="ECO:0000256" key="8">
    <source>
        <dbReference type="ARBA" id="ARBA00022825"/>
    </source>
</evidence>
<dbReference type="PROSITE" id="PS00135">
    <property type="entry name" value="TRYPSIN_SER"/>
    <property type="match status" value="1"/>
</dbReference>
<evidence type="ECO:0000256" key="10">
    <source>
        <dbReference type="ARBA" id="ARBA00023157"/>
    </source>
</evidence>
<name>A0A834R9V4_SARSC</name>
<feature type="signal peptide" evidence="13">
    <location>
        <begin position="1"/>
        <end position="18"/>
    </location>
</feature>
<dbReference type="InterPro" id="IPR001254">
    <property type="entry name" value="Trypsin_dom"/>
</dbReference>
<evidence type="ECO:0000256" key="13">
    <source>
        <dbReference type="SAM" id="SignalP"/>
    </source>
</evidence>
<evidence type="ECO:0000256" key="12">
    <source>
        <dbReference type="ARBA" id="ARBA00066707"/>
    </source>
</evidence>
<reference evidence="16" key="3">
    <citation type="submission" date="2022-06" db="UniProtKB">
        <authorList>
            <consortium name="EnsemblMetazoa"/>
        </authorList>
    </citation>
    <scope>IDENTIFICATION</scope>
</reference>
<keyword evidence="5" id="KW-0430">Lectin</keyword>
<dbReference type="GO" id="GO:0007155">
    <property type="term" value="P:cell adhesion"/>
    <property type="evidence" value="ECO:0007669"/>
    <property type="project" value="UniProtKB-KW"/>
</dbReference>
<keyword evidence="15" id="KW-0472">Membrane</keyword>
<feature type="chain" id="PRO_5038259270" description="limulus clotting factor C" evidence="13">
    <location>
        <begin position="19"/>
        <end position="362"/>
    </location>
</feature>
<dbReference type="SUPFAM" id="SSF50494">
    <property type="entry name" value="Trypsin-like serine proteases"/>
    <property type="match status" value="1"/>
</dbReference>
<dbReference type="InterPro" id="IPR033116">
    <property type="entry name" value="TRYPSIN_SER"/>
</dbReference>
<dbReference type="GO" id="GO:0042381">
    <property type="term" value="P:hemolymph coagulation"/>
    <property type="evidence" value="ECO:0007669"/>
    <property type="project" value="UniProtKB-KW"/>
</dbReference>
<sequence length="362" mass="40825">MILLVFLILLFSNNSVAGDRLDQLLSHHSHHCGESLHRPTKSSIDAWIFDENHATNLESKFDFVLNNLDSLNDCVGEDNDGKVVGRIVGGSDTKRFEFPWQVSLRKFSSKQQRWYHACGGVIIDSEWILTVAHCAMKTQDPEQYRIRIGEHDYSVDEGTELDLNVSKIIIHKDFNLQTIDSDICLMKVSSKIDFSTSSKIRPICLRNDFERNNRALKTSPNNKLICISTGWGQMMHHGKFPRLMQKVCVDLIDQDQCREVYKTVINVTDRMICSGRNGKGTCQGDSGGPLQCMSKMIASSTSSSSWNNHLAMEQNRWSLYGLTSYGIGCAYNQFPSVAANISALRDWIADHLIASKRNDGLL</sequence>
<evidence type="ECO:0000259" key="14">
    <source>
        <dbReference type="PROSITE" id="PS50240"/>
    </source>
</evidence>
<dbReference type="Gene3D" id="2.40.10.10">
    <property type="entry name" value="Trypsin-like serine proteases"/>
    <property type="match status" value="1"/>
</dbReference>
<dbReference type="OrthoDB" id="10059102at2759"/>
<evidence type="ECO:0000256" key="11">
    <source>
        <dbReference type="ARBA" id="ARBA00052079"/>
    </source>
</evidence>
<dbReference type="SMART" id="SM00020">
    <property type="entry name" value="Tryp_SPc"/>
    <property type="match status" value="1"/>
</dbReference>
<dbReference type="CDD" id="cd00190">
    <property type="entry name" value="Tryp_SPc"/>
    <property type="match status" value="1"/>
</dbReference>
<evidence type="ECO:0000313" key="17">
    <source>
        <dbReference type="Proteomes" id="UP000070412"/>
    </source>
</evidence>
<evidence type="ECO:0000256" key="1">
    <source>
        <dbReference type="ARBA" id="ARBA00022536"/>
    </source>
</evidence>
<dbReference type="PROSITE" id="PS50240">
    <property type="entry name" value="TRYPSIN_DOM"/>
    <property type="match status" value="1"/>
</dbReference>
<keyword evidence="10" id="KW-1015">Disulfide bond</keyword>
<dbReference type="InterPro" id="IPR043504">
    <property type="entry name" value="Peptidase_S1_PA_chymotrypsin"/>
</dbReference>
<dbReference type="PANTHER" id="PTHR24252">
    <property type="entry name" value="ACROSIN-RELATED"/>
    <property type="match status" value="1"/>
</dbReference>
<dbReference type="AlphaFoldDB" id="A0A834R9V4"/>
<reference evidence="15" key="2">
    <citation type="submission" date="2020-01" db="EMBL/GenBank/DDBJ databases">
        <authorList>
            <person name="Korhonen P.K.K."/>
            <person name="Guangxu M.G."/>
            <person name="Wang T.W."/>
            <person name="Stroehlein A.J.S."/>
            <person name="Young N.D."/>
            <person name="Ang C.-S.A."/>
            <person name="Fernando D.W.F."/>
            <person name="Lu H.L."/>
            <person name="Taylor S.T."/>
            <person name="Ehtesham M.E.M."/>
            <person name="Najaraj S.H.N."/>
            <person name="Harsha G.H.G."/>
            <person name="Madugundu A.M."/>
            <person name="Renuse S.R."/>
            <person name="Holt D.H."/>
            <person name="Pandey A.P."/>
            <person name="Papenfuss A.P."/>
            <person name="Gasser R.B.G."/>
            <person name="Fischer K.F."/>
        </authorList>
    </citation>
    <scope>NUCLEOTIDE SEQUENCE</scope>
    <source>
        <strain evidence="15">SSS_KF_BRIS2020</strain>
    </source>
</reference>
<keyword evidence="1" id="KW-0245">EGF-like domain</keyword>
<dbReference type="GO" id="GO:0004252">
    <property type="term" value="F:serine-type endopeptidase activity"/>
    <property type="evidence" value="ECO:0007669"/>
    <property type="project" value="InterPro"/>
</dbReference>
<keyword evidence="4 13" id="KW-0732">Signal</keyword>
<dbReference type="InterPro" id="IPR009003">
    <property type="entry name" value="Peptidase_S1_PA"/>
</dbReference>
<reference evidence="17" key="1">
    <citation type="journal article" date="2020" name="PLoS Negl. Trop. Dis.">
        <title>High-quality nuclear genome for Sarcoptes scabiei-A critical resource for a neglected parasite.</title>
        <authorList>
            <person name="Korhonen P.K."/>
            <person name="Gasser R.B."/>
            <person name="Ma G."/>
            <person name="Wang T."/>
            <person name="Stroehlein A.J."/>
            <person name="Young N.D."/>
            <person name="Ang C.S."/>
            <person name="Fernando D.D."/>
            <person name="Lu H.C."/>
            <person name="Taylor S."/>
            <person name="Reynolds S.L."/>
            <person name="Mofiz E."/>
            <person name="Najaraj S.H."/>
            <person name="Gowda H."/>
            <person name="Madugundu A."/>
            <person name="Renuse S."/>
            <person name="Holt D."/>
            <person name="Pandey A."/>
            <person name="Papenfuss A.T."/>
            <person name="Fischer K."/>
        </authorList>
    </citation>
    <scope>NUCLEOTIDE SEQUENCE [LARGE SCALE GENOMIC DNA]</scope>
</reference>
<keyword evidence="3 15" id="KW-0645">Protease</keyword>
<dbReference type="Pfam" id="PF00089">
    <property type="entry name" value="Trypsin"/>
    <property type="match status" value="1"/>
</dbReference>
<gene>
    <name evidence="15" type="ORF">SSS_6751</name>
</gene>
<keyword evidence="9" id="KW-0130">Cell adhesion</keyword>
<evidence type="ECO:0000256" key="4">
    <source>
        <dbReference type="ARBA" id="ARBA00022729"/>
    </source>
</evidence>
<dbReference type="PRINTS" id="PR00722">
    <property type="entry name" value="CHYMOTRYPSIN"/>
</dbReference>
<evidence type="ECO:0000256" key="7">
    <source>
        <dbReference type="ARBA" id="ARBA00022820"/>
    </source>
</evidence>
<keyword evidence="15" id="KW-0812">Transmembrane</keyword>
<dbReference type="EC" id="3.4.21.84" evidence="12"/>
<dbReference type="FunFam" id="2.40.10.10:FF:000120">
    <property type="entry name" value="Putative serine protease"/>
    <property type="match status" value="1"/>
</dbReference>
<evidence type="ECO:0000256" key="3">
    <source>
        <dbReference type="ARBA" id="ARBA00022670"/>
    </source>
</evidence>
<protein>
    <recommendedName>
        <fullName evidence="12">limulus clotting factor C</fullName>
        <ecNumber evidence="12">3.4.21.84</ecNumber>
    </recommendedName>
</protein>
<accession>A0A834R9V4</accession>
<keyword evidence="7" id="KW-0353">Hemolymph clotting</keyword>
<dbReference type="GO" id="GO:0030246">
    <property type="term" value="F:carbohydrate binding"/>
    <property type="evidence" value="ECO:0007669"/>
    <property type="project" value="UniProtKB-KW"/>
</dbReference>
<dbReference type="Proteomes" id="UP000070412">
    <property type="component" value="Unassembled WGS sequence"/>
</dbReference>
<evidence type="ECO:0000313" key="16">
    <source>
        <dbReference type="EnsemblMetazoa" id="KAF7492902.1"/>
    </source>
</evidence>
<keyword evidence="6" id="KW-0378">Hydrolase</keyword>
<dbReference type="EnsemblMetazoa" id="SSS_6751s_mrna">
    <property type="protein sequence ID" value="KAF7492902.1"/>
    <property type="gene ID" value="SSS_6751"/>
</dbReference>
<organism evidence="15">
    <name type="scientific">Sarcoptes scabiei</name>
    <name type="common">Itch mite</name>
    <name type="synonym">Acarus scabiei</name>
    <dbReference type="NCBI Taxonomy" id="52283"/>
    <lineage>
        <taxon>Eukaryota</taxon>
        <taxon>Metazoa</taxon>
        <taxon>Ecdysozoa</taxon>
        <taxon>Arthropoda</taxon>
        <taxon>Chelicerata</taxon>
        <taxon>Arachnida</taxon>
        <taxon>Acari</taxon>
        <taxon>Acariformes</taxon>
        <taxon>Sarcoptiformes</taxon>
        <taxon>Astigmata</taxon>
        <taxon>Psoroptidia</taxon>
        <taxon>Sarcoptoidea</taxon>
        <taxon>Sarcoptidae</taxon>
        <taxon>Sarcoptinae</taxon>
        <taxon>Sarcoptes</taxon>
    </lineage>
</organism>
<feature type="domain" description="Peptidase S1" evidence="14">
    <location>
        <begin position="87"/>
        <end position="353"/>
    </location>
</feature>
<dbReference type="PANTHER" id="PTHR24252:SF7">
    <property type="entry name" value="HYALIN"/>
    <property type="match status" value="1"/>
</dbReference>
<evidence type="ECO:0000256" key="5">
    <source>
        <dbReference type="ARBA" id="ARBA00022734"/>
    </source>
</evidence>
<keyword evidence="2" id="KW-0768">Sushi</keyword>
<keyword evidence="8" id="KW-0720">Serine protease</keyword>
<evidence type="ECO:0000256" key="9">
    <source>
        <dbReference type="ARBA" id="ARBA00022889"/>
    </source>
</evidence>
<evidence type="ECO:0000313" key="15">
    <source>
        <dbReference type="EMBL" id="KAF7492902.1"/>
    </source>
</evidence>
<comment type="catalytic activity">
    <reaction evidence="11">
        <text>Selective cleavage of 103-Arg-|-Ser-104 and 124-Ile-|-Ile-125 bonds in Limulus clotting factor B to form activated factor B. Cleavage of -Pro-Arg-|-Xaa- bonds in synthetic substrates.</text>
        <dbReference type="EC" id="3.4.21.84"/>
    </reaction>
</comment>
<proteinExistence type="predicted"/>
<evidence type="ECO:0000256" key="2">
    <source>
        <dbReference type="ARBA" id="ARBA00022659"/>
    </source>
</evidence>
<dbReference type="GO" id="GO:0006508">
    <property type="term" value="P:proteolysis"/>
    <property type="evidence" value="ECO:0007669"/>
    <property type="project" value="UniProtKB-KW"/>
</dbReference>
<keyword evidence="17" id="KW-1185">Reference proteome</keyword>
<dbReference type="EMBL" id="WVUK01000056">
    <property type="protein sequence ID" value="KAF7492902.1"/>
    <property type="molecule type" value="Genomic_DNA"/>
</dbReference>